<evidence type="ECO:0000256" key="1">
    <source>
        <dbReference type="ARBA" id="ARBA00007401"/>
    </source>
</evidence>
<dbReference type="PANTHER" id="PTHR42732">
    <property type="entry name" value="BETA-GALACTOSIDASE"/>
    <property type="match status" value="1"/>
</dbReference>
<dbReference type="Gene3D" id="3.20.20.80">
    <property type="entry name" value="Glycosidases"/>
    <property type="match status" value="1"/>
</dbReference>
<dbReference type="SUPFAM" id="SSF51445">
    <property type="entry name" value="(Trans)glycosidases"/>
    <property type="match status" value="1"/>
</dbReference>
<dbReference type="Pfam" id="PF18565">
    <property type="entry name" value="Glyco_hydro2_C5"/>
    <property type="match status" value="1"/>
</dbReference>
<dbReference type="InterPro" id="IPR036156">
    <property type="entry name" value="Beta-gal/glucu_dom_sf"/>
</dbReference>
<dbReference type="Pfam" id="PF16355">
    <property type="entry name" value="DUF4982"/>
    <property type="match status" value="1"/>
</dbReference>
<dbReference type="Gene3D" id="2.60.40.10">
    <property type="entry name" value="Immunoglobulins"/>
    <property type="match status" value="3"/>
</dbReference>
<feature type="domain" description="Glycoside hydrolase family 2 catalytic" evidence="6">
    <location>
        <begin position="319"/>
        <end position="393"/>
    </location>
</feature>
<dbReference type="PANTHER" id="PTHR42732:SF1">
    <property type="entry name" value="BETA-MANNOSIDASE"/>
    <property type="match status" value="1"/>
</dbReference>
<dbReference type="InterPro" id="IPR017853">
    <property type="entry name" value="GH"/>
</dbReference>
<evidence type="ECO:0000313" key="10">
    <source>
        <dbReference type="Proteomes" id="UP001610444"/>
    </source>
</evidence>
<organism evidence="9 10">
    <name type="scientific">Aspergillus pseudodeflectus</name>
    <dbReference type="NCBI Taxonomy" id="176178"/>
    <lineage>
        <taxon>Eukaryota</taxon>
        <taxon>Fungi</taxon>
        <taxon>Dikarya</taxon>
        <taxon>Ascomycota</taxon>
        <taxon>Pezizomycotina</taxon>
        <taxon>Eurotiomycetes</taxon>
        <taxon>Eurotiomycetidae</taxon>
        <taxon>Eurotiales</taxon>
        <taxon>Aspergillaceae</taxon>
        <taxon>Aspergillus</taxon>
        <taxon>Aspergillus subgen. Nidulantes</taxon>
    </lineage>
</organism>
<gene>
    <name evidence="9" type="ORF">BJX68DRAFT_279389</name>
</gene>
<feature type="domain" description="Glycoside hydrolase family 2" evidence="8">
    <location>
        <begin position="718"/>
        <end position="821"/>
    </location>
</feature>
<feature type="signal peptide" evidence="4">
    <location>
        <begin position="1"/>
        <end position="24"/>
    </location>
</feature>
<dbReference type="Pfam" id="PF02836">
    <property type="entry name" value="Glyco_hydro_2_C"/>
    <property type="match status" value="1"/>
</dbReference>
<name>A0ABR4JHC6_9EURO</name>
<feature type="domain" description="DUF4982" evidence="7">
    <location>
        <begin position="646"/>
        <end position="705"/>
    </location>
</feature>
<dbReference type="Pfam" id="PF00703">
    <property type="entry name" value="Glyco_hydro_2"/>
    <property type="match status" value="1"/>
</dbReference>
<comment type="similarity">
    <text evidence="1">Belongs to the glycosyl hydrolase 2 family.</text>
</comment>
<dbReference type="EMBL" id="JBFXLR010000074">
    <property type="protein sequence ID" value="KAL2839433.1"/>
    <property type="molecule type" value="Genomic_DNA"/>
</dbReference>
<dbReference type="InterPro" id="IPR008979">
    <property type="entry name" value="Galactose-bd-like_sf"/>
</dbReference>
<dbReference type="RefSeq" id="XP_070893518.1">
    <property type="nucleotide sequence ID" value="XM_071048721.1"/>
</dbReference>
<dbReference type="Proteomes" id="UP001610444">
    <property type="component" value="Unassembled WGS sequence"/>
</dbReference>
<dbReference type="SUPFAM" id="SSF49303">
    <property type="entry name" value="beta-Galactosidase/glucuronidase domain"/>
    <property type="match status" value="1"/>
</dbReference>
<dbReference type="InterPro" id="IPR013783">
    <property type="entry name" value="Ig-like_fold"/>
</dbReference>
<dbReference type="SUPFAM" id="SSF49785">
    <property type="entry name" value="Galactose-binding domain-like"/>
    <property type="match status" value="1"/>
</dbReference>
<dbReference type="Gene3D" id="2.60.120.260">
    <property type="entry name" value="Galactose-binding domain-like"/>
    <property type="match status" value="1"/>
</dbReference>
<evidence type="ECO:0000259" key="5">
    <source>
        <dbReference type="Pfam" id="PF00703"/>
    </source>
</evidence>
<accession>A0ABR4JHC6</accession>
<dbReference type="InterPro" id="IPR032311">
    <property type="entry name" value="DUF4982"/>
</dbReference>
<evidence type="ECO:0000259" key="7">
    <source>
        <dbReference type="Pfam" id="PF16355"/>
    </source>
</evidence>
<proteinExistence type="inferred from homology"/>
<dbReference type="GO" id="GO:0016787">
    <property type="term" value="F:hydrolase activity"/>
    <property type="evidence" value="ECO:0007669"/>
    <property type="project" value="UniProtKB-KW"/>
</dbReference>
<protein>
    <submittedName>
        <fullName evidence="9">Glycoside hydrolase superfamily</fullName>
    </submittedName>
</protein>
<evidence type="ECO:0000259" key="6">
    <source>
        <dbReference type="Pfam" id="PF02836"/>
    </source>
</evidence>
<evidence type="ECO:0000313" key="9">
    <source>
        <dbReference type="EMBL" id="KAL2839433.1"/>
    </source>
</evidence>
<feature type="domain" description="Glycoside hydrolase family 2 immunoglobulin-like beta-sandwich" evidence="5">
    <location>
        <begin position="248"/>
        <end position="312"/>
    </location>
</feature>
<sequence length="825" mass="92231">MWFNPCSLALNCPLWLLCFSYAESTQTQDRCHPGRERISLNTDWRFSRFESIPDGVTYAHRPGLPDTAGTEVLKPWILPSANEFINDPSEQYQRPAEAPLVNISLVQKSSDDRAWERVQLPHDWAIKGPFYTGEDVPVSGPMGRLPIHGSRQDQGRCIFLDIEGAMSYAMVWLNGHLVGGWPYGYSSFRLDLTPYLHLGDDNQLAIRIENPTNSSRWYPGAGLYRNVWLTKVDQTHVAQDGAFVTARSVSTKSATVDISVTIQHTINSTFQIRRPKLWGPSPGQNPHLYRAITRLFSDKRIIDTYETQFGIRSLAFDSDKGLLVNGQLTKIQGVNQHHDLGALGTAFNRRAAERQLQLLQELGCNGIRMAHNPPAPELLDLTDRMGFLVVNEIFDVWNVRKTEADSSLIFAHWHEPDLRAFGNEVEEQTSDQGAVLARRLHRIAKQEDPTRPAGQSLHAAKPWAPIVQVQDAINLNYQGEGTFDGQAYSYLPPHFRKPPQYPEFHKAHPDKLIWGSETAATLSSRGTYFFPVTSEMAAPLNETDVGNATSLQVSAYKLYTMYGGASPDKVFMEQDRNPYVAGEFVWSGWDYLGETYLYPAARSAWFGIIDIAGFKKDRFYLYQSRWRPDLSMAHILPHWTWPDRVGKLTPVHVFSAADEAELFLNGRSLGRKQRGPFEYRFRWDDAVYQPGRLRVVTYKNGREWATNSVKTAGPATRLHLTADGSTLAGDGEELVFITADVLDSAGTLVPEGDSLISFSISGPGEIVATDNGDQGDLTAFPSTQRRAFSGKALAIVRAVPGRPGRVTVRAHAPGLGDSEVTLKIV</sequence>
<dbReference type="InterPro" id="IPR040605">
    <property type="entry name" value="Glyco_hydro2_dom5"/>
</dbReference>
<dbReference type="InterPro" id="IPR051913">
    <property type="entry name" value="GH2_Domain-Containing"/>
</dbReference>
<dbReference type="InterPro" id="IPR006103">
    <property type="entry name" value="Glyco_hydro_2_cat"/>
</dbReference>
<reference evidence="9 10" key="1">
    <citation type="submission" date="2024-07" db="EMBL/GenBank/DDBJ databases">
        <title>Section-level genome sequencing and comparative genomics of Aspergillus sections Usti and Cavernicolus.</title>
        <authorList>
            <consortium name="Lawrence Berkeley National Laboratory"/>
            <person name="Nybo J.L."/>
            <person name="Vesth T.C."/>
            <person name="Theobald S."/>
            <person name="Frisvad J.C."/>
            <person name="Larsen T.O."/>
            <person name="Kjaerboelling I."/>
            <person name="Rothschild-Mancinelli K."/>
            <person name="Lyhne E.K."/>
            <person name="Kogle M.E."/>
            <person name="Barry K."/>
            <person name="Clum A."/>
            <person name="Na H."/>
            <person name="Ledsgaard L."/>
            <person name="Lin J."/>
            <person name="Lipzen A."/>
            <person name="Kuo A."/>
            <person name="Riley R."/>
            <person name="Mondo S."/>
            <person name="LaButti K."/>
            <person name="Haridas S."/>
            <person name="Pangalinan J."/>
            <person name="Salamov A.A."/>
            <person name="Simmons B.A."/>
            <person name="Magnuson J.K."/>
            <person name="Chen J."/>
            <person name="Drula E."/>
            <person name="Henrissat B."/>
            <person name="Wiebenga A."/>
            <person name="Lubbers R.J."/>
            <person name="Gomes A.C."/>
            <person name="Macurrencykelacurrency M.R."/>
            <person name="Stajich J."/>
            <person name="Grigoriev I.V."/>
            <person name="Mortensen U.H."/>
            <person name="De vries R.P."/>
            <person name="Baker S.E."/>
            <person name="Andersen M.R."/>
        </authorList>
    </citation>
    <scope>NUCLEOTIDE SEQUENCE [LARGE SCALE GENOMIC DNA]</scope>
    <source>
        <strain evidence="9 10">CBS 756.74</strain>
    </source>
</reference>
<keyword evidence="2 9" id="KW-0378">Hydrolase</keyword>
<dbReference type="InterPro" id="IPR006102">
    <property type="entry name" value="Ig-like_GH2"/>
</dbReference>
<keyword evidence="10" id="KW-1185">Reference proteome</keyword>
<evidence type="ECO:0000259" key="8">
    <source>
        <dbReference type="Pfam" id="PF18565"/>
    </source>
</evidence>
<keyword evidence="4" id="KW-0732">Signal</keyword>
<evidence type="ECO:0000256" key="4">
    <source>
        <dbReference type="SAM" id="SignalP"/>
    </source>
</evidence>
<dbReference type="PRINTS" id="PR00132">
    <property type="entry name" value="GLHYDRLASE2"/>
</dbReference>
<comment type="caution">
    <text evidence="9">The sequence shown here is derived from an EMBL/GenBank/DDBJ whole genome shotgun (WGS) entry which is preliminary data.</text>
</comment>
<evidence type="ECO:0000256" key="3">
    <source>
        <dbReference type="ARBA" id="ARBA00023295"/>
    </source>
</evidence>
<feature type="chain" id="PRO_5045517299" evidence="4">
    <location>
        <begin position="25"/>
        <end position="825"/>
    </location>
</feature>
<dbReference type="InterPro" id="IPR006101">
    <property type="entry name" value="Glyco_hydro_2"/>
</dbReference>
<keyword evidence="3" id="KW-0326">Glycosidase</keyword>
<dbReference type="GeneID" id="98163885"/>
<evidence type="ECO:0000256" key="2">
    <source>
        <dbReference type="ARBA" id="ARBA00022801"/>
    </source>
</evidence>